<evidence type="ECO:0000256" key="5">
    <source>
        <dbReference type="ARBA" id="ARBA00022840"/>
    </source>
</evidence>
<evidence type="ECO:0000313" key="11">
    <source>
        <dbReference type="EMBL" id="WFN36484.1"/>
    </source>
</evidence>
<reference evidence="11" key="1">
    <citation type="submission" date="2022-01" db="EMBL/GenBank/DDBJ databases">
        <title>Complete genome of Methanomicrobium antiquum DSM 21220.</title>
        <authorList>
            <person name="Chen S.-C."/>
            <person name="You Y.-T."/>
            <person name="Zhou Y.-Z."/>
            <person name="Lai M.-C."/>
        </authorList>
    </citation>
    <scope>NUCLEOTIDE SEQUENCE</scope>
    <source>
        <strain evidence="11">DSM 21220</strain>
    </source>
</reference>
<dbReference type="InterPro" id="IPR000014">
    <property type="entry name" value="PAS"/>
</dbReference>
<dbReference type="EMBL" id="CP091092">
    <property type="protein sequence ID" value="WFN36484.1"/>
    <property type="molecule type" value="Genomic_DNA"/>
</dbReference>
<dbReference type="Pfam" id="PF00072">
    <property type="entry name" value="Response_reg"/>
    <property type="match status" value="1"/>
</dbReference>
<feature type="domain" description="Response regulatory" evidence="9">
    <location>
        <begin position="6"/>
        <end position="121"/>
    </location>
</feature>
<evidence type="ECO:0000256" key="2">
    <source>
        <dbReference type="ARBA" id="ARBA00022679"/>
    </source>
</evidence>
<proteinExistence type="predicted"/>
<evidence type="ECO:0000256" key="4">
    <source>
        <dbReference type="ARBA" id="ARBA00022777"/>
    </source>
</evidence>
<dbReference type="InterPro" id="IPR001789">
    <property type="entry name" value="Sig_transdc_resp-reg_receiver"/>
</dbReference>
<dbReference type="NCBIfam" id="TIGR00229">
    <property type="entry name" value="sensory_box"/>
    <property type="match status" value="3"/>
</dbReference>
<dbReference type="GO" id="GO:0005524">
    <property type="term" value="F:ATP binding"/>
    <property type="evidence" value="ECO:0007669"/>
    <property type="project" value="UniProtKB-KW"/>
</dbReference>
<dbReference type="Pfam" id="PF02518">
    <property type="entry name" value="HATPase_c"/>
    <property type="match status" value="1"/>
</dbReference>
<keyword evidence="4" id="KW-0418">Kinase</keyword>
<dbReference type="Pfam" id="PF00989">
    <property type="entry name" value="PAS"/>
    <property type="match status" value="1"/>
</dbReference>
<evidence type="ECO:0000256" key="1">
    <source>
        <dbReference type="ARBA" id="ARBA00022553"/>
    </source>
</evidence>
<dbReference type="Gene3D" id="3.30.565.10">
    <property type="entry name" value="Histidine kinase-like ATPase, C-terminal domain"/>
    <property type="match status" value="1"/>
</dbReference>
<feature type="domain" description="PAS" evidence="10">
    <location>
        <begin position="832"/>
        <end position="901"/>
    </location>
</feature>
<evidence type="ECO:0000256" key="6">
    <source>
        <dbReference type="ARBA" id="ARBA00023012"/>
    </source>
</evidence>
<dbReference type="Pfam" id="PF07568">
    <property type="entry name" value="HisKA_2"/>
    <property type="match status" value="1"/>
</dbReference>
<dbReference type="GO" id="GO:0006355">
    <property type="term" value="P:regulation of DNA-templated transcription"/>
    <property type="evidence" value="ECO:0007669"/>
    <property type="project" value="InterPro"/>
</dbReference>
<accession>A0AAF0FWU9</accession>
<dbReference type="SMART" id="SM00086">
    <property type="entry name" value="PAC"/>
    <property type="match status" value="4"/>
</dbReference>
<dbReference type="Proteomes" id="UP001218895">
    <property type="component" value="Chromosome"/>
</dbReference>
<dbReference type="Gene3D" id="3.30.450.40">
    <property type="match status" value="1"/>
</dbReference>
<dbReference type="CDD" id="cd17534">
    <property type="entry name" value="REC_DC-like"/>
    <property type="match status" value="1"/>
</dbReference>
<dbReference type="InterPro" id="IPR003594">
    <property type="entry name" value="HATPase_dom"/>
</dbReference>
<keyword evidence="3" id="KW-0547">Nucleotide-binding</keyword>
<feature type="domain" description="Histidine kinase" evidence="8">
    <location>
        <begin position="1069"/>
        <end position="1161"/>
    </location>
</feature>
<dbReference type="Gene3D" id="3.30.450.20">
    <property type="entry name" value="PAS domain"/>
    <property type="match status" value="5"/>
</dbReference>
<dbReference type="InterPro" id="IPR029016">
    <property type="entry name" value="GAF-like_dom_sf"/>
</dbReference>
<evidence type="ECO:0000259" key="10">
    <source>
        <dbReference type="PROSITE" id="PS50112"/>
    </source>
</evidence>
<evidence type="ECO:0000256" key="3">
    <source>
        <dbReference type="ARBA" id="ARBA00022741"/>
    </source>
</evidence>
<evidence type="ECO:0000313" key="12">
    <source>
        <dbReference type="Proteomes" id="UP001218895"/>
    </source>
</evidence>
<feature type="domain" description="PAS" evidence="10">
    <location>
        <begin position="708"/>
        <end position="780"/>
    </location>
</feature>
<keyword evidence="1 7" id="KW-0597">Phosphoprotein</keyword>
<dbReference type="SMART" id="SM00091">
    <property type="entry name" value="PAS"/>
    <property type="match status" value="5"/>
</dbReference>
<dbReference type="GO" id="GO:0000160">
    <property type="term" value="P:phosphorelay signal transduction system"/>
    <property type="evidence" value="ECO:0007669"/>
    <property type="project" value="UniProtKB-KW"/>
</dbReference>
<keyword evidence="6" id="KW-0902">Two-component regulatory system</keyword>
<evidence type="ECO:0000256" key="7">
    <source>
        <dbReference type="PROSITE-ProRule" id="PRU00169"/>
    </source>
</evidence>
<dbReference type="PANTHER" id="PTHR43065">
    <property type="entry name" value="SENSOR HISTIDINE KINASE"/>
    <property type="match status" value="1"/>
</dbReference>
<dbReference type="AlphaFoldDB" id="A0AAF0FWU9"/>
<keyword evidence="2" id="KW-0808">Transferase</keyword>
<dbReference type="PROSITE" id="PS50109">
    <property type="entry name" value="HIS_KIN"/>
    <property type="match status" value="1"/>
</dbReference>
<dbReference type="SUPFAM" id="SSF55874">
    <property type="entry name" value="ATPase domain of HSP90 chaperone/DNA topoisomerase II/histidine kinase"/>
    <property type="match status" value="1"/>
</dbReference>
<dbReference type="InterPro" id="IPR001610">
    <property type="entry name" value="PAC"/>
</dbReference>
<dbReference type="SMART" id="SM00387">
    <property type="entry name" value="HATPase_c"/>
    <property type="match status" value="1"/>
</dbReference>
<dbReference type="PROSITE" id="PS50110">
    <property type="entry name" value="RESPONSE_REGULATORY"/>
    <property type="match status" value="1"/>
</dbReference>
<dbReference type="InterPro" id="IPR005467">
    <property type="entry name" value="His_kinase_dom"/>
</dbReference>
<dbReference type="InterPro" id="IPR035965">
    <property type="entry name" value="PAS-like_dom_sf"/>
</dbReference>
<dbReference type="GO" id="GO:0016301">
    <property type="term" value="F:kinase activity"/>
    <property type="evidence" value="ECO:0007669"/>
    <property type="project" value="UniProtKB-KW"/>
</dbReference>
<dbReference type="InterPro" id="IPR036890">
    <property type="entry name" value="HATPase_C_sf"/>
</dbReference>
<sequence>MEKKIKVLIVEDEAIVGLSLENMLKKLGYCCAGVAVTGEEAINLALTKKPDIILMDIHIIGDMDGIEASERINKNLSIPVIYLTAYDDDKSIERCINTAPYGFLTKPAGQQEIKAAIEIAVNRHRALKAEESIKKKESILKAVAFATEAFLSGNTFEEGLKETFIELGKIPGFERLSLFKKGYDEEKRPVMECFIEWNSESGINESINKKRIYYSDLPYRFEEDLKNNKFISKGKDSVFIKRDDFINSRLIESVLIVPVFSGDFWPGFLSFETSKKSDEWSQGEKEGLFTAGKIISSAILNEKLNIDLRFKEEKYHSLYNLLRIMCDNVPDMIWAKDTSGRYTFVNRTFCNDALKINDTNLPLGKDIEYLIEFLKDKNPDNPMIDVFEQRKKEYPLKDGLFEGPHQDVYEIKKDDTDIYYDLYEAPYCDDKKTILGTVGCGRNITKEKVYENSLLKITARFTAFMDKLPACAYIRGLNGDILYANRYTKDVFGLDNYNLLSIPEIFGERDSGVLDDINRRIAENGFLETESTFILGDKKTHTFQFILFPITGCEFYDAIGAIAVDITKAKESELNLFESEQKYRILFENASDAIYVGDEKICTDCNTKMSTLLGYSKDEITGACIADFSPEFQPDGSRSEDKLNDYVERSISGEDIGTFDWQFVKKTNEYIDTRISLSSVVTTGHIHTFLIIRDITEEKKTEQELRKSEERYRSLVDNSPIGIEIFQDGQLVYINPSIEKIVSMSREELMQKDFSELVCKKDYEFILESNKRRRAGLKAADNYKVRVIDKYKNIRVVDVHVVLIEWNKKPATLNFLTDITEKEKFDEAIRESEERYRSVVENSKINILIAQDEKICYANPSTARFLGLSNEELASRNFLDFIFEDDRKKVLENHRLRLSEKIDEPPPENYTIRAYNSNGDLRILDFNTTVIKWNRRPATLNFLIDITDKIESTKLIEKALDEKTILLQEVHHRVKNNLALINSLLSMQVRTSSSEEVAESLRDAETRIYSIAAVHEGLYKSVSISSIPAEAHFISLAEQIIGNYSPDFRINLDVCAKNCELGLNVAIPISLVVNELITNSIKYAFKGREKGRVYIRMNCGSDKTTLVVGDDGVGIPKDFDPLKTESLGMTLIRNIITLQLEGSVRLSRNAGTKWIIELPRI</sequence>
<evidence type="ECO:0000259" key="9">
    <source>
        <dbReference type="PROSITE" id="PS50110"/>
    </source>
</evidence>
<dbReference type="InterPro" id="IPR011006">
    <property type="entry name" value="CheY-like_superfamily"/>
</dbReference>
<protein>
    <submittedName>
        <fullName evidence="11">PAS domain S-box protein</fullName>
    </submittedName>
</protein>
<dbReference type="Gene3D" id="3.40.50.2300">
    <property type="match status" value="1"/>
</dbReference>
<keyword evidence="5" id="KW-0067">ATP-binding</keyword>
<organism evidence="11 12">
    <name type="scientific">Methanomicrobium antiquum</name>
    <dbReference type="NCBI Taxonomy" id="487686"/>
    <lineage>
        <taxon>Archaea</taxon>
        <taxon>Methanobacteriati</taxon>
        <taxon>Methanobacteriota</taxon>
        <taxon>Stenosarchaea group</taxon>
        <taxon>Methanomicrobia</taxon>
        <taxon>Methanomicrobiales</taxon>
        <taxon>Methanomicrobiaceae</taxon>
        <taxon>Methanomicrobium</taxon>
    </lineage>
</organism>
<dbReference type="SUPFAM" id="SSF55785">
    <property type="entry name" value="PYP-like sensor domain (PAS domain)"/>
    <property type="match status" value="5"/>
</dbReference>
<dbReference type="InterPro" id="IPR011495">
    <property type="entry name" value="Sig_transdc_His_kin_sub2_dim/P"/>
</dbReference>
<dbReference type="CDD" id="cd00130">
    <property type="entry name" value="PAS"/>
    <property type="match status" value="3"/>
</dbReference>
<dbReference type="GeneID" id="79950753"/>
<dbReference type="PROSITE" id="PS50112">
    <property type="entry name" value="PAS"/>
    <property type="match status" value="3"/>
</dbReference>
<dbReference type="SUPFAM" id="SSF52172">
    <property type="entry name" value="CheY-like"/>
    <property type="match status" value="1"/>
</dbReference>
<feature type="domain" description="PAS" evidence="10">
    <location>
        <begin position="579"/>
        <end position="654"/>
    </location>
</feature>
<dbReference type="KEGG" id="manq:L1994_10105"/>
<evidence type="ECO:0000259" key="8">
    <source>
        <dbReference type="PROSITE" id="PS50109"/>
    </source>
</evidence>
<dbReference type="RefSeq" id="WP_278099321.1">
    <property type="nucleotide sequence ID" value="NZ_CP091092.1"/>
</dbReference>
<dbReference type="SMART" id="SM00448">
    <property type="entry name" value="REC"/>
    <property type="match status" value="1"/>
</dbReference>
<dbReference type="Pfam" id="PF13426">
    <property type="entry name" value="PAS_9"/>
    <property type="match status" value="3"/>
</dbReference>
<name>A0AAF0FWU9_9EURY</name>
<gene>
    <name evidence="11" type="ORF">L1994_10105</name>
</gene>
<dbReference type="PANTHER" id="PTHR43065:SF23">
    <property type="entry name" value="SENSOR HISTIDINE KINASE PDTAS"/>
    <property type="match status" value="1"/>
</dbReference>
<keyword evidence="12" id="KW-1185">Reference proteome</keyword>
<feature type="modified residue" description="4-aspartylphosphate" evidence="7">
    <location>
        <position position="56"/>
    </location>
</feature>
<dbReference type="InterPro" id="IPR013767">
    <property type="entry name" value="PAS_fold"/>
</dbReference>